<dbReference type="PANTHER" id="PTHR43406:SF1">
    <property type="entry name" value="TRYPTOPHAN SYNTHASE ALPHA CHAIN, CHLOROPLASTIC"/>
    <property type="match status" value="1"/>
</dbReference>
<comment type="catalytic activity">
    <reaction evidence="8 9">
        <text>(1S,2R)-1-C-(indol-3-yl)glycerol 3-phosphate + L-serine = D-glyceraldehyde 3-phosphate + L-tryptophan + H2O</text>
        <dbReference type="Rhea" id="RHEA:10532"/>
        <dbReference type="ChEBI" id="CHEBI:15377"/>
        <dbReference type="ChEBI" id="CHEBI:33384"/>
        <dbReference type="ChEBI" id="CHEBI:57912"/>
        <dbReference type="ChEBI" id="CHEBI:58866"/>
        <dbReference type="ChEBI" id="CHEBI:59776"/>
        <dbReference type="EC" id="4.2.1.20"/>
    </reaction>
</comment>
<evidence type="ECO:0000256" key="6">
    <source>
        <dbReference type="ARBA" id="ARBA00023141"/>
    </source>
</evidence>
<sequence>MSRIEACFTALHAQSRKALIPYVTAGDPNPDMTLPLMHDLVSAGADIIELGIPFSDPMADGPVIQQAMERALAHHVSLTQVLDMVREFRRSNDTTPVVLMGYLNPVERMGYAEFAEAASAAGVDAVLTVDLPPEEADEVTELFRAKGLDCIFLLSPTTTMDRARKICTHASGYVYYVSLKGVTGSSTLNVTEVANKLEQLRTVTDLPIGVGFGIRDGESAAAVAAVADGVVVGSVLVNQIAANEQAPEQVRSAISAIIADMRAAMDR</sequence>
<evidence type="ECO:0000256" key="9">
    <source>
        <dbReference type="HAMAP-Rule" id="MF_00131"/>
    </source>
</evidence>
<dbReference type="GO" id="GO:0005829">
    <property type="term" value="C:cytosol"/>
    <property type="evidence" value="ECO:0007669"/>
    <property type="project" value="TreeGrafter"/>
</dbReference>
<evidence type="ECO:0000313" key="11">
    <source>
        <dbReference type="EMBL" id="SDU01489.1"/>
    </source>
</evidence>
<keyword evidence="12" id="KW-1185">Reference proteome</keyword>
<reference evidence="12" key="1">
    <citation type="submission" date="2016-10" db="EMBL/GenBank/DDBJ databases">
        <authorList>
            <person name="Varghese N."/>
            <person name="Submissions S."/>
        </authorList>
    </citation>
    <scope>NUCLEOTIDE SEQUENCE [LARGE SCALE GENOMIC DNA]</scope>
    <source>
        <strain evidence="12">CECT 8338</strain>
    </source>
</reference>
<dbReference type="OrthoDB" id="9804578at2"/>
<dbReference type="Gene3D" id="3.20.20.70">
    <property type="entry name" value="Aldolase class I"/>
    <property type="match status" value="1"/>
</dbReference>
<dbReference type="GO" id="GO:0004834">
    <property type="term" value="F:tryptophan synthase activity"/>
    <property type="evidence" value="ECO:0007669"/>
    <property type="project" value="UniProtKB-UniRule"/>
</dbReference>
<evidence type="ECO:0000256" key="5">
    <source>
        <dbReference type="ARBA" id="ARBA00022822"/>
    </source>
</evidence>
<dbReference type="PROSITE" id="PS00167">
    <property type="entry name" value="TRP_SYNTHASE_ALPHA"/>
    <property type="match status" value="1"/>
</dbReference>
<protein>
    <recommendedName>
        <fullName evidence="9">Tryptophan synthase alpha chain</fullName>
        <ecNumber evidence="9">4.2.1.20</ecNumber>
    </recommendedName>
</protein>
<dbReference type="EMBL" id="LT629787">
    <property type="protein sequence ID" value="SDU01489.1"/>
    <property type="molecule type" value="Genomic_DNA"/>
</dbReference>
<evidence type="ECO:0000256" key="2">
    <source>
        <dbReference type="ARBA" id="ARBA00004733"/>
    </source>
</evidence>
<dbReference type="SUPFAM" id="SSF51366">
    <property type="entry name" value="Ribulose-phoshate binding barrel"/>
    <property type="match status" value="1"/>
</dbReference>
<keyword evidence="6 9" id="KW-0057">Aromatic amino acid biosynthesis</keyword>
<dbReference type="FunFam" id="3.20.20.70:FF:000037">
    <property type="entry name" value="Tryptophan synthase alpha chain"/>
    <property type="match status" value="1"/>
</dbReference>
<comment type="similarity">
    <text evidence="9 10">Belongs to the TrpA family.</text>
</comment>
<dbReference type="PANTHER" id="PTHR43406">
    <property type="entry name" value="TRYPTOPHAN SYNTHASE, ALPHA CHAIN"/>
    <property type="match status" value="1"/>
</dbReference>
<keyword evidence="7 9" id="KW-0456">Lyase</keyword>
<dbReference type="InterPro" id="IPR011060">
    <property type="entry name" value="RibuloseP-bd_barrel"/>
</dbReference>
<comment type="subunit">
    <text evidence="3 9">Tetramer of two alpha and two beta chains.</text>
</comment>
<keyword evidence="5 9" id="KW-0822">Tryptophan biosynthesis</keyword>
<dbReference type="InterPro" id="IPR002028">
    <property type="entry name" value="Trp_synthase_suA"/>
</dbReference>
<feature type="active site" description="Proton acceptor" evidence="9">
    <location>
        <position position="60"/>
    </location>
</feature>
<name>A0A1H2F2E4_9GAMM</name>
<dbReference type="HAMAP" id="MF_00131">
    <property type="entry name" value="Trp_synth_alpha"/>
    <property type="match status" value="1"/>
</dbReference>
<keyword evidence="4 9" id="KW-0028">Amino-acid biosynthesis</keyword>
<comment type="function">
    <text evidence="1 9">The alpha subunit is responsible for the aldol cleavage of indoleglycerol phosphate to indole and glyceraldehyde 3-phosphate.</text>
</comment>
<comment type="pathway">
    <text evidence="2 9">Amino-acid biosynthesis; L-tryptophan biosynthesis; L-tryptophan from chorismate: step 5/5.</text>
</comment>
<dbReference type="CDD" id="cd04724">
    <property type="entry name" value="Tryptophan_synthase_alpha"/>
    <property type="match status" value="1"/>
</dbReference>
<dbReference type="NCBIfam" id="TIGR00262">
    <property type="entry name" value="trpA"/>
    <property type="match status" value="1"/>
</dbReference>
<evidence type="ECO:0000256" key="8">
    <source>
        <dbReference type="ARBA" id="ARBA00049047"/>
    </source>
</evidence>
<proteinExistence type="inferred from homology"/>
<evidence type="ECO:0000256" key="10">
    <source>
        <dbReference type="RuleBase" id="RU003662"/>
    </source>
</evidence>
<organism evidence="11 12">
    <name type="scientific">Halopseudomonas salegens</name>
    <dbReference type="NCBI Taxonomy" id="1434072"/>
    <lineage>
        <taxon>Bacteria</taxon>
        <taxon>Pseudomonadati</taxon>
        <taxon>Pseudomonadota</taxon>
        <taxon>Gammaproteobacteria</taxon>
        <taxon>Pseudomonadales</taxon>
        <taxon>Pseudomonadaceae</taxon>
        <taxon>Halopseudomonas</taxon>
    </lineage>
</organism>
<dbReference type="UniPathway" id="UPA00035">
    <property type="reaction ID" value="UER00044"/>
</dbReference>
<accession>A0A1H2F2E4</accession>
<evidence type="ECO:0000256" key="4">
    <source>
        <dbReference type="ARBA" id="ARBA00022605"/>
    </source>
</evidence>
<dbReference type="InterPro" id="IPR018204">
    <property type="entry name" value="Trp_synthase_alpha_AS"/>
</dbReference>
<gene>
    <name evidence="9" type="primary">trpA</name>
    <name evidence="11" type="ORF">SAMN05216210_1231</name>
</gene>
<evidence type="ECO:0000256" key="3">
    <source>
        <dbReference type="ARBA" id="ARBA00011270"/>
    </source>
</evidence>
<dbReference type="RefSeq" id="WP_092385153.1">
    <property type="nucleotide sequence ID" value="NZ_LT629787.1"/>
</dbReference>
<evidence type="ECO:0000256" key="1">
    <source>
        <dbReference type="ARBA" id="ARBA00003365"/>
    </source>
</evidence>
<dbReference type="AlphaFoldDB" id="A0A1H2F2E4"/>
<dbReference type="Proteomes" id="UP000243924">
    <property type="component" value="Chromosome I"/>
</dbReference>
<dbReference type="EC" id="4.2.1.20" evidence="9"/>
<dbReference type="InterPro" id="IPR013785">
    <property type="entry name" value="Aldolase_TIM"/>
</dbReference>
<dbReference type="Pfam" id="PF00290">
    <property type="entry name" value="Trp_syntA"/>
    <property type="match status" value="1"/>
</dbReference>
<dbReference type="STRING" id="1434072.SAMN05216210_1231"/>
<evidence type="ECO:0000313" key="12">
    <source>
        <dbReference type="Proteomes" id="UP000243924"/>
    </source>
</evidence>
<evidence type="ECO:0000256" key="7">
    <source>
        <dbReference type="ARBA" id="ARBA00023239"/>
    </source>
</evidence>
<feature type="active site" description="Proton acceptor" evidence="9">
    <location>
        <position position="49"/>
    </location>
</feature>